<dbReference type="Proteomes" id="UP001378592">
    <property type="component" value="Unassembled WGS sequence"/>
</dbReference>
<comment type="caution">
    <text evidence="1">The sequence shown here is derived from an EMBL/GenBank/DDBJ whole genome shotgun (WGS) entry which is preliminary data.</text>
</comment>
<dbReference type="AlphaFoldDB" id="A0AAN9VSS2"/>
<keyword evidence="2" id="KW-1185">Reference proteome</keyword>
<accession>A0AAN9VSS2</accession>
<organism evidence="1 2">
    <name type="scientific">Gryllus longicercus</name>
    <dbReference type="NCBI Taxonomy" id="2509291"/>
    <lineage>
        <taxon>Eukaryota</taxon>
        <taxon>Metazoa</taxon>
        <taxon>Ecdysozoa</taxon>
        <taxon>Arthropoda</taxon>
        <taxon>Hexapoda</taxon>
        <taxon>Insecta</taxon>
        <taxon>Pterygota</taxon>
        <taxon>Neoptera</taxon>
        <taxon>Polyneoptera</taxon>
        <taxon>Orthoptera</taxon>
        <taxon>Ensifera</taxon>
        <taxon>Gryllidea</taxon>
        <taxon>Grylloidea</taxon>
        <taxon>Gryllidae</taxon>
        <taxon>Gryllinae</taxon>
        <taxon>Gryllus</taxon>
    </lineage>
</organism>
<reference evidence="1 2" key="1">
    <citation type="submission" date="2024-03" db="EMBL/GenBank/DDBJ databases">
        <title>The genome assembly and annotation of the cricket Gryllus longicercus Weissman &amp; Gray.</title>
        <authorList>
            <person name="Szrajer S."/>
            <person name="Gray D."/>
            <person name="Ylla G."/>
        </authorList>
    </citation>
    <scope>NUCLEOTIDE SEQUENCE [LARGE SCALE GENOMIC DNA]</scope>
    <source>
        <strain evidence="1">DAG 2021-001</strain>
        <tissue evidence="1">Whole body minus gut</tissue>
    </source>
</reference>
<protein>
    <submittedName>
        <fullName evidence="1">Uncharacterized protein</fullName>
    </submittedName>
</protein>
<gene>
    <name evidence="1" type="ORF">R5R35_013919</name>
</gene>
<proteinExistence type="predicted"/>
<sequence length="108" mass="11956">MSGREMACSGLGTTRFVISGGIFVGWCRREMAGEGRRRCSRDLAAPAYPPPSITPLAPFTRPRSRWYAQSSANNVVAHGLRLCCFVLAFDNEVAPWTYIALLTFWVLA</sequence>
<evidence type="ECO:0000313" key="1">
    <source>
        <dbReference type="EMBL" id="KAK7869001.1"/>
    </source>
</evidence>
<name>A0AAN9VSS2_9ORTH</name>
<evidence type="ECO:0000313" key="2">
    <source>
        <dbReference type="Proteomes" id="UP001378592"/>
    </source>
</evidence>
<dbReference type="EMBL" id="JAZDUA010000083">
    <property type="protein sequence ID" value="KAK7869001.1"/>
    <property type="molecule type" value="Genomic_DNA"/>
</dbReference>